<evidence type="ECO:0000313" key="2">
    <source>
        <dbReference type="EMBL" id="CAF1258061.1"/>
    </source>
</evidence>
<feature type="transmembrane region" description="Helical" evidence="1">
    <location>
        <begin position="38"/>
        <end position="58"/>
    </location>
</feature>
<dbReference type="EMBL" id="CAJNON010000429">
    <property type="protein sequence ID" value="CAF1258061.1"/>
    <property type="molecule type" value="Genomic_DNA"/>
</dbReference>
<feature type="transmembrane region" description="Helical" evidence="1">
    <location>
        <begin position="461"/>
        <end position="483"/>
    </location>
</feature>
<proteinExistence type="predicted"/>
<keyword evidence="1" id="KW-0472">Membrane</keyword>
<evidence type="ECO:0000313" key="3">
    <source>
        <dbReference type="Proteomes" id="UP000663891"/>
    </source>
</evidence>
<keyword evidence="1" id="KW-1133">Transmembrane helix</keyword>
<name>A0A815AMJ1_9BILA</name>
<feature type="transmembrane region" description="Helical" evidence="1">
    <location>
        <begin position="368"/>
        <end position="394"/>
    </location>
</feature>
<organism evidence="2 3">
    <name type="scientific">Adineta steineri</name>
    <dbReference type="NCBI Taxonomy" id="433720"/>
    <lineage>
        <taxon>Eukaryota</taxon>
        <taxon>Metazoa</taxon>
        <taxon>Spiralia</taxon>
        <taxon>Gnathifera</taxon>
        <taxon>Rotifera</taxon>
        <taxon>Eurotatoria</taxon>
        <taxon>Bdelloidea</taxon>
        <taxon>Adinetida</taxon>
        <taxon>Adinetidae</taxon>
        <taxon>Adineta</taxon>
    </lineage>
</organism>
<gene>
    <name evidence="2" type="ORF">VCS650_LOCUS28711</name>
</gene>
<keyword evidence="1" id="KW-0812">Transmembrane</keyword>
<sequence length="1566" mass="180393">MVRNLVKRIWQKFLEWNLFKKHSSNAYTLEKELLSTRIYLIALIVCSSLITIFVALIVQPVDKIEYKPSHEKFSQLTRDYPDTLHCPCSKSSINYDKFVNTKVSFHQVCSSEFIQQAWIDKLFTNKDISIESIDDARITLSFFWQTIAGLCIASKKSWNDILASFGTTSFITPTVVAEQVIRIQAENALLNQIDRSKRIATRNLLTFQRMTRGNQVVSAVQTNFYLRYPPANVNSSKSPKMTARTFGHCTCLNIEGCPRSATFNDSYGHLINVPGMIVDCLIVDGTLASTLECYYDQSCISILHGQLSMTIKPLSNTLNKYFSMYSTIQLIFNKLMIDETITEIRFDKYFSECNCPFCSYSYTRRFDIFLIFMAVTGSIVILPFIIRHIASLVATKILRRKNRILPMENVSTITSMEQNREQSIQLRIRMLLNKLWQAIISLNLFEKQTHRTPTNIYREQVLTRFFIFSIVILSIAAGVYTFVVEQNQVTTISYPSLNTYEKLYNDYPTTLYCPCSQISIPNQVFLDVTFELHQVCSSDLVSLEWLHYLKSFDPIHLPPDYMSLDVEDFRKMGASYFQLLAAFCSLAETNIEEAQHVFMNTEFINDRVPSNSSFLQQTEAMITSFIRTTKYDFVQTFNWTKLIFLNSPLYNGLNTNVDINKTNNGQVITKFRIHPVVSFGLDDSVQFMDFCTCGTDPATCYTIPAFYENTLYLDNTNKHLLSKVLYLGCSPLSGFLMSRTAWWYNITYMKHIQATYSMVIDAHPSPNIKPLNASISTRFGDINTENLLREMLLEKTTKKVYYDRFYKACQPSFCSYTVVQRRNYIVIIFLLISICSGLNQGLRLLVPLIGSSSIGVRSRNFPHNIYDKIKNFNIYETESTDNTHIRQQQIYTRVYLFLYIILLSTVLFYTIRIERRISKTQDLHSFNEYEQLLSLYSDDISCPCTHASIPYEKFISELQVNSFHEACDINRVRMLLVDDLATDTDGFTSYGEDYLLWGKPFIESLEQLCSLAKDNVNNNIDVFLTSTLFTNQLMSRSLFDTEMNEILSQFENKTKATFAHMLDFIRSTIQGNALLYITSDAWRLVAVETDDKSNTNFLTVPITLRNTQENTSCSCTTLRTCRKPRQVNIGSGLITIGGSSSIGVRSRNFPRNIYDKIKNFNIYETESTDNTRIRQQKIYTRVYLFLYIVLLSTVLFYTIRIERRISKTHFLHSFNEYEQLLSLYSDDISCPCTHTSIPYEKFITELQVNSFHEACDINRVRMLLSIRIIIFAGLTTDTGGFTSYGEDYLLWGKSFMQSLEQLCSLAKDNANNNIDVFLTSTLFTNQLMSRSLFNTEMDEILNQFENKTKATFAHMLDFIRSTIQGNALLFITTDAWRLVAVETDDKSDTNFLTVPITLRNTQENTSCSCTTLRTCRKPRQVNIGSGLITIDGLVVGCHQLETLLFSSLSCFYSLQCINDLRSSFNALSVPLNQSIGLNAQRTRFSVADTVEKLAYEMFIESWSRKISYERYFDSCSPSYCTYTYYQKSDALEILTIFLGVYGSLPIVIYLIVPYLVKLIKKILICF</sequence>
<comment type="caution">
    <text evidence="2">The sequence shown here is derived from an EMBL/GenBank/DDBJ whole genome shotgun (WGS) entry which is preliminary data.</text>
</comment>
<feature type="transmembrane region" description="Helical" evidence="1">
    <location>
        <begin position="1182"/>
        <end position="1199"/>
    </location>
</feature>
<feature type="transmembrane region" description="Helical" evidence="1">
    <location>
        <begin position="1533"/>
        <end position="1556"/>
    </location>
</feature>
<dbReference type="OrthoDB" id="10052098at2759"/>
<accession>A0A815AMJ1</accession>
<feature type="transmembrane region" description="Helical" evidence="1">
    <location>
        <begin position="894"/>
        <end position="911"/>
    </location>
</feature>
<evidence type="ECO:0000256" key="1">
    <source>
        <dbReference type="SAM" id="Phobius"/>
    </source>
</evidence>
<dbReference type="Proteomes" id="UP000663891">
    <property type="component" value="Unassembled WGS sequence"/>
</dbReference>
<protein>
    <submittedName>
        <fullName evidence="2">Uncharacterized protein</fullName>
    </submittedName>
</protein>
<reference evidence="2" key="1">
    <citation type="submission" date="2021-02" db="EMBL/GenBank/DDBJ databases">
        <authorList>
            <person name="Nowell W R."/>
        </authorList>
    </citation>
    <scope>NUCLEOTIDE SEQUENCE</scope>
</reference>